<accession>A0A3B3UDF9</accession>
<dbReference type="AlphaFoldDB" id="A0A3B3UDF9"/>
<proteinExistence type="predicted"/>
<evidence type="ECO:0000313" key="3">
    <source>
        <dbReference type="Proteomes" id="UP000261500"/>
    </source>
</evidence>
<dbReference type="PANTHER" id="PTHR31940:SF2">
    <property type="entry name" value="SMALL KINETOCHORE-ASSOCIATED PROTEIN"/>
    <property type="match status" value="1"/>
</dbReference>
<dbReference type="GO" id="GO:0072686">
    <property type="term" value="C:mitotic spindle"/>
    <property type="evidence" value="ECO:0007669"/>
    <property type="project" value="TreeGrafter"/>
</dbReference>
<sequence>MLPLNAGAFIIITGVKSLCEENAMSSKIPRGTHLPTEARTVQKTDTNLKNSRENVPRKNVAPKVHKGVSTRYGQQVELKEQNQNLVAAKEELQKNLSEKQQRVEELELQLDELQKENVEFQKNLQDCHRLLVSAKIDPVLGERVGDAARQKEDERKEVMSVSTDLLRELKAFGDIASQQRTQLQEIQATMEDVTKARELMKQERENFSQEAAEMERALKEAEELLA</sequence>
<reference evidence="2" key="2">
    <citation type="submission" date="2025-09" db="UniProtKB">
        <authorList>
            <consortium name="Ensembl"/>
        </authorList>
    </citation>
    <scope>IDENTIFICATION</scope>
</reference>
<dbReference type="GO" id="GO:0000070">
    <property type="term" value="P:mitotic sister chromatid segregation"/>
    <property type="evidence" value="ECO:0007669"/>
    <property type="project" value="TreeGrafter"/>
</dbReference>
<keyword evidence="1" id="KW-0175">Coiled coil</keyword>
<name>A0A3B3UDF9_9TELE</name>
<dbReference type="GO" id="GO:0035371">
    <property type="term" value="C:microtubule plus-end"/>
    <property type="evidence" value="ECO:0007669"/>
    <property type="project" value="TreeGrafter"/>
</dbReference>
<feature type="coiled-coil region" evidence="1">
    <location>
        <begin position="75"/>
        <end position="130"/>
    </location>
</feature>
<dbReference type="GO" id="GO:0007051">
    <property type="term" value="P:spindle organization"/>
    <property type="evidence" value="ECO:0007669"/>
    <property type="project" value="InterPro"/>
</dbReference>
<dbReference type="GO" id="GO:0034451">
    <property type="term" value="C:centriolar satellite"/>
    <property type="evidence" value="ECO:0007669"/>
    <property type="project" value="TreeGrafter"/>
</dbReference>
<reference evidence="2" key="1">
    <citation type="submission" date="2025-08" db="UniProtKB">
        <authorList>
            <consortium name="Ensembl"/>
        </authorList>
    </citation>
    <scope>IDENTIFICATION</scope>
</reference>
<dbReference type="GeneTree" id="ENSGT00390000010376"/>
<dbReference type="GO" id="GO:0051988">
    <property type="term" value="P:regulation of attachment of spindle microtubules to kinetochore"/>
    <property type="evidence" value="ECO:0007669"/>
    <property type="project" value="InterPro"/>
</dbReference>
<keyword evidence="3" id="KW-1185">Reference proteome</keyword>
<organism evidence="2 3">
    <name type="scientific">Poecilia latipinna</name>
    <name type="common">sailfin molly</name>
    <dbReference type="NCBI Taxonomy" id="48699"/>
    <lineage>
        <taxon>Eukaryota</taxon>
        <taxon>Metazoa</taxon>
        <taxon>Chordata</taxon>
        <taxon>Craniata</taxon>
        <taxon>Vertebrata</taxon>
        <taxon>Euteleostomi</taxon>
        <taxon>Actinopterygii</taxon>
        <taxon>Neopterygii</taxon>
        <taxon>Teleostei</taxon>
        <taxon>Neoteleostei</taxon>
        <taxon>Acanthomorphata</taxon>
        <taxon>Ovalentaria</taxon>
        <taxon>Atherinomorphae</taxon>
        <taxon>Cyprinodontiformes</taxon>
        <taxon>Poeciliidae</taxon>
        <taxon>Poeciliinae</taxon>
        <taxon>Poecilia</taxon>
    </lineage>
</organism>
<dbReference type="GO" id="GO:0000776">
    <property type="term" value="C:kinetochore"/>
    <property type="evidence" value="ECO:0007669"/>
    <property type="project" value="InterPro"/>
</dbReference>
<feature type="coiled-coil region" evidence="1">
    <location>
        <begin position="176"/>
        <end position="224"/>
    </location>
</feature>
<dbReference type="SUPFAM" id="SSF58100">
    <property type="entry name" value="Bacterial hemolysins"/>
    <property type="match status" value="1"/>
</dbReference>
<evidence type="ECO:0000256" key="1">
    <source>
        <dbReference type="SAM" id="Coils"/>
    </source>
</evidence>
<dbReference type="InterPro" id="IPR033373">
    <property type="entry name" value="SKAP"/>
</dbReference>
<protein>
    <submittedName>
        <fullName evidence="2">Kinetochore localized astrin (SPAG5) binding protein</fullName>
    </submittedName>
</protein>
<dbReference type="Ensembl" id="ENSPLAT00000029015.1">
    <property type="protein sequence ID" value="ENSPLAP00000010963.1"/>
    <property type="gene ID" value="ENSPLAG00000013978.1"/>
</dbReference>
<evidence type="ECO:0000313" key="2">
    <source>
        <dbReference type="Ensembl" id="ENSPLAP00000010963.1"/>
    </source>
</evidence>
<dbReference type="Proteomes" id="UP000261500">
    <property type="component" value="Unplaced"/>
</dbReference>
<dbReference type="PANTHER" id="PTHR31940">
    <property type="entry name" value="SMALL KINETOCHORE-ASSOCIATED PROTEIN"/>
    <property type="match status" value="1"/>
</dbReference>